<dbReference type="InterPro" id="IPR017195">
    <property type="entry name" value="ABC_thiamin-permease_prd"/>
</dbReference>
<keyword evidence="1" id="KW-0472">Membrane</keyword>
<keyword evidence="1" id="KW-1133">Transmembrane helix</keyword>
<protein>
    <submittedName>
        <fullName evidence="2">ABC transporter permease</fullName>
    </submittedName>
</protein>
<keyword evidence="1" id="KW-0812">Transmembrane</keyword>
<proteinExistence type="predicted"/>
<reference evidence="2 3" key="1">
    <citation type="submission" date="2020-02" db="EMBL/GenBank/DDBJ databases">
        <title>Characterization of phylogenetic diversity of novel bifidobacterial species isolated in Czech ZOOs.</title>
        <authorList>
            <person name="Lugli G.A."/>
            <person name="Vera N.B."/>
            <person name="Ventura M."/>
        </authorList>
    </citation>
    <scope>NUCLEOTIDE SEQUENCE [LARGE SCALE GENOMIC DNA]</scope>
    <source>
        <strain evidence="2 3">DSM 109957</strain>
    </source>
</reference>
<feature type="transmembrane region" description="Helical" evidence="1">
    <location>
        <begin position="101"/>
        <end position="120"/>
    </location>
</feature>
<feature type="transmembrane region" description="Helical" evidence="1">
    <location>
        <begin position="125"/>
        <end position="143"/>
    </location>
</feature>
<feature type="transmembrane region" description="Helical" evidence="1">
    <location>
        <begin position="155"/>
        <end position="176"/>
    </location>
</feature>
<evidence type="ECO:0000313" key="3">
    <source>
        <dbReference type="Proteomes" id="UP000532194"/>
    </source>
</evidence>
<dbReference type="Proteomes" id="UP000532194">
    <property type="component" value="Unassembled WGS sequence"/>
</dbReference>
<keyword evidence="3" id="KW-1185">Reference proteome</keyword>
<dbReference type="EMBL" id="JAAIII010000002">
    <property type="protein sequence ID" value="NMM93592.1"/>
    <property type="molecule type" value="Genomic_DNA"/>
</dbReference>
<feature type="transmembrane region" description="Helical" evidence="1">
    <location>
        <begin position="12"/>
        <end position="34"/>
    </location>
</feature>
<accession>A0A7Y0ENV0</accession>
<sequence length="198" mass="21135">MSQTVAKANYKWRVVDIVVAAVIAVASGVIFWGWDVVSAAPLTLFESVTPGFEGLLNGFWLFAGPLAAIIVRKPGAALFAETLAAFLELILGNQWGVGGSLIVGIMQGAFAEVGFAIFAYKKWTVLSTALSGGFAGIGCWLYYWLTHPAWGPLQVVIYLITSIISGLVFGVVIWALHRAIAATGVLDRFASGREEARV</sequence>
<gene>
    <name evidence="2" type="ORF">G1C95_0777</name>
</gene>
<dbReference type="Pfam" id="PF09819">
    <property type="entry name" value="ABC_cobalt"/>
    <property type="match status" value="1"/>
</dbReference>
<comment type="caution">
    <text evidence="2">The sequence shown here is derived from an EMBL/GenBank/DDBJ whole genome shotgun (WGS) entry which is preliminary data.</text>
</comment>
<evidence type="ECO:0000256" key="1">
    <source>
        <dbReference type="SAM" id="Phobius"/>
    </source>
</evidence>
<organism evidence="2 3">
    <name type="scientific">Bifidobacterium oedipodis</name>
    <dbReference type="NCBI Taxonomy" id="2675322"/>
    <lineage>
        <taxon>Bacteria</taxon>
        <taxon>Bacillati</taxon>
        <taxon>Actinomycetota</taxon>
        <taxon>Actinomycetes</taxon>
        <taxon>Bifidobacteriales</taxon>
        <taxon>Bifidobacteriaceae</taxon>
        <taxon>Bifidobacterium</taxon>
    </lineage>
</organism>
<evidence type="ECO:0000313" key="2">
    <source>
        <dbReference type="EMBL" id="NMM93592.1"/>
    </source>
</evidence>
<dbReference type="RefSeq" id="WP_169171650.1">
    <property type="nucleotide sequence ID" value="NZ_JAAIII010000002.1"/>
</dbReference>
<dbReference type="AlphaFoldDB" id="A0A7Y0ENV0"/>
<dbReference type="PIRSF" id="PIRSF037394">
    <property type="entry name" value="ABC_thiamine-permease_YkoE_prd"/>
    <property type="match status" value="1"/>
</dbReference>
<name>A0A7Y0ENV0_9BIFI</name>